<dbReference type="EMBL" id="JALLBG020000151">
    <property type="protein sequence ID" value="KAL3761353.1"/>
    <property type="molecule type" value="Genomic_DNA"/>
</dbReference>
<dbReference type="Pfam" id="PF00651">
    <property type="entry name" value="BTB"/>
    <property type="match status" value="1"/>
</dbReference>
<evidence type="ECO:0000313" key="4">
    <source>
        <dbReference type="Proteomes" id="UP001530293"/>
    </source>
</evidence>
<evidence type="ECO:0000259" key="2">
    <source>
        <dbReference type="PROSITE" id="PS50144"/>
    </source>
</evidence>
<name>A0ABD3MC34_9STRA</name>
<dbReference type="PANTHER" id="PTHR26379">
    <property type="entry name" value="BTB/POZ AND MATH DOMAIN-CONTAINING PROTEIN 1"/>
    <property type="match status" value="1"/>
</dbReference>
<dbReference type="Pfam" id="PF22486">
    <property type="entry name" value="MATH_2"/>
    <property type="match status" value="1"/>
</dbReference>
<evidence type="ECO:0000259" key="1">
    <source>
        <dbReference type="PROSITE" id="PS50097"/>
    </source>
</evidence>
<dbReference type="SUPFAM" id="SSF54695">
    <property type="entry name" value="POZ domain"/>
    <property type="match status" value="1"/>
</dbReference>
<dbReference type="PROSITE" id="PS50144">
    <property type="entry name" value="MATH"/>
    <property type="match status" value="1"/>
</dbReference>
<keyword evidence="4" id="KW-1185">Reference proteome</keyword>
<dbReference type="AlphaFoldDB" id="A0ABD3MC34"/>
<comment type="caution">
    <text evidence="3">The sequence shown here is derived from an EMBL/GenBank/DDBJ whole genome shotgun (WGS) entry which is preliminary data.</text>
</comment>
<sequence length="328" mass="36563">MSQHSKGTALGRHTSAVHVGAPPATFLQDFVSTKVYFHGFADLPTENGECVHSPTFFCLGYEWWLSLFPRGEEDDAEYLSIFLRLRSDVCIEIECSFTLGDRISTVKSYDFDGSGASLGFHSAWTRETVLTSYLTNGSFVIEVRIKPKLASPKFIPDNPLTSKDIRSLWFNEEEYADVVFEIVTKVARDGDSNKASTTFYAHRNILRKAAPQLADLASMSKEKPARVEISNVSSRTFRAILSYIYGLAVPKLGQDLTDAKEIIVAADLFGLTNLKLEAEATYVSLLTLTLDNVMEHLHFADSKNCALLKEEVIAFIIKNTVEAVDKKH</sequence>
<dbReference type="SMART" id="SM00225">
    <property type="entry name" value="BTB"/>
    <property type="match status" value="1"/>
</dbReference>
<dbReference type="Proteomes" id="UP001530293">
    <property type="component" value="Unassembled WGS sequence"/>
</dbReference>
<dbReference type="PANTHER" id="PTHR26379:SF187">
    <property type="entry name" value="OS07G0655300 PROTEIN"/>
    <property type="match status" value="1"/>
</dbReference>
<evidence type="ECO:0000313" key="3">
    <source>
        <dbReference type="EMBL" id="KAL3761353.1"/>
    </source>
</evidence>
<dbReference type="InterPro" id="IPR008974">
    <property type="entry name" value="TRAF-like"/>
</dbReference>
<evidence type="ECO:0008006" key="5">
    <source>
        <dbReference type="Google" id="ProtNLM"/>
    </source>
</evidence>
<feature type="domain" description="MATH" evidence="2">
    <location>
        <begin position="33"/>
        <end position="145"/>
    </location>
</feature>
<reference evidence="3 4" key="1">
    <citation type="submission" date="2024-10" db="EMBL/GenBank/DDBJ databases">
        <title>Updated reference genomes for cyclostephanoid diatoms.</title>
        <authorList>
            <person name="Roberts W.R."/>
            <person name="Alverson A.J."/>
        </authorList>
    </citation>
    <scope>NUCLEOTIDE SEQUENCE [LARGE SCALE GENOMIC DNA]</scope>
    <source>
        <strain evidence="3 4">AJA232-27</strain>
    </source>
</reference>
<dbReference type="InterPro" id="IPR045005">
    <property type="entry name" value="BPM1-6"/>
</dbReference>
<dbReference type="CDD" id="cd00121">
    <property type="entry name" value="MATH"/>
    <property type="match status" value="1"/>
</dbReference>
<accession>A0ABD3MC34</accession>
<dbReference type="Gene3D" id="3.30.710.10">
    <property type="entry name" value="Potassium Channel Kv1.1, Chain A"/>
    <property type="match status" value="1"/>
</dbReference>
<proteinExistence type="predicted"/>
<organism evidence="3 4">
    <name type="scientific">Discostella pseudostelligera</name>
    <dbReference type="NCBI Taxonomy" id="259834"/>
    <lineage>
        <taxon>Eukaryota</taxon>
        <taxon>Sar</taxon>
        <taxon>Stramenopiles</taxon>
        <taxon>Ochrophyta</taxon>
        <taxon>Bacillariophyta</taxon>
        <taxon>Coscinodiscophyceae</taxon>
        <taxon>Thalassiosirophycidae</taxon>
        <taxon>Stephanodiscales</taxon>
        <taxon>Stephanodiscaceae</taxon>
        <taxon>Discostella</taxon>
    </lineage>
</organism>
<dbReference type="InterPro" id="IPR000210">
    <property type="entry name" value="BTB/POZ_dom"/>
</dbReference>
<dbReference type="CDD" id="cd14733">
    <property type="entry name" value="BACK"/>
    <property type="match status" value="1"/>
</dbReference>
<protein>
    <recommendedName>
        <fullName evidence="5">BTB domain-containing protein</fullName>
    </recommendedName>
</protein>
<dbReference type="InterPro" id="IPR002083">
    <property type="entry name" value="MATH/TRAF_dom"/>
</dbReference>
<dbReference type="InterPro" id="IPR011333">
    <property type="entry name" value="SKP1/BTB/POZ_sf"/>
</dbReference>
<gene>
    <name evidence="3" type="ORF">ACHAWU_000487</name>
</gene>
<feature type="domain" description="BTB" evidence="1">
    <location>
        <begin position="176"/>
        <end position="245"/>
    </location>
</feature>
<dbReference type="PROSITE" id="PS50097">
    <property type="entry name" value="BTB"/>
    <property type="match status" value="1"/>
</dbReference>
<dbReference type="SUPFAM" id="SSF49599">
    <property type="entry name" value="TRAF domain-like"/>
    <property type="match status" value="1"/>
</dbReference>
<dbReference type="Gene3D" id="2.60.210.10">
    <property type="entry name" value="Apoptosis, Tumor Necrosis Factor Receptor Associated Protein 2, Chain A"/>
    <property type="match status" value="1"/>
</dbReference>